<evidence type="ECO:0000256" key="7">
    <source>
        <dbReference type="ARBA" id="ARBA00022741"/>
    </source>
</evidence>
<evidence type="ECO:0000313" key="16">
    <source>
        <dbReference type="RefSeq" id="XP_031396985.1"/>
    </source>
</evidence>
<dbReference type="InterPro" id="IPR011009">
    <property type="entry name" value="Kinase-like_dom_sf"/>
</dbReference>
<dbReference type="RefSeq" id="XP_031396985.1">
    <property type="nucleotide sequence ID" value="XM_031541125.1"/>
</dbReference>
<feature type="domain" description="Protein kinase" evidence="14">
    <location>
        <begin position="67"/>
        <end position="246"/>
    </location>
</feature>
<keyword evidence="4" id="KW-0597">Phosphoprotein</keyword>
<dbReference type="Proteomes" id="UP000515151">
    <property type="component" value="Chromosome 5"/>
</dbReference>
<evidence type="ECO:0000256" key="11">
    <source>
        <dbReference type="ARBA" id="ARBA00023180"/>
    </source>
</evidence>
<dbReference type="GO" id="GO:0016020">
    <property type="term" value="C:membrane"/>
    <property type="evidence" value="ECO:0007669"/>
    <property type="project" value="UniProtKB-SubCell"/>
</dbReference>
<dbReference type="Pfam" id="PF11721">
    <property type="entry name" value="Malectin"/>
    <property type="match status" value="2"/>
</dbReference>
<dbReference type="PANTHER" id="PTHR48006">
    <property type="entry name" value="LEUCINE-RICH REPEAT-CONTAINING PROTEIN DDB_G0281931-RELATED"/>
    <property type="match status" value="1"/>
</dbReference>
<evidence type="ECO:0000256" key="9">
    <source>
        <dbReference type="ARBA" id="ARBA00022840"/>
    </source>
</evidence>
<dbReference type="Pfam" id="PF00069">
    <property type="entry name" value="Pkinase"/>
    <property type="match status" value="1"/>
</dbReference>
<keyword evidence="5" id="KW-0808">Transferase</keyword>
<sequence length="246" mass="28152">MAVGDCVEEDVRMLWFSTMIVWKRIYSVIGPMTVSIQLSGMVLANLCSLSNRVFDVYIQGKKVLENFNIMEAAGGARIGIYRDFNAIFDMKTSMLEIHLYCSLSKRVFDVYIQGKKVLENFNIMEAAGGARIGVYRDFNAMVDMKTSMLEIHLYWWNVNTSNRGTCNSFTHLHHTKLELMAGREEQRLNLDWATRRKFCIGIAKGLTYLHEESALKIVHRDIKVTIVLLDTDFNAKISDFGLAKNL</sequence>
<evidence type="ECO:0000313" key="15">
    <source>
        <dbReference type="Proteomes" id="UP000515151"/>
    </source>
</evidence>
<comment type="catalytic activity">
    <reaction evidence="12">
        <text>L-threonyl-[protein] + ATP = O-phospho-L-threonyl-[protein] + ADP + H(+)</text>
        <dbReference type="Rhea" id="RHEA:46608"/>
        <dbReference type="Rhea" id="RHEA-COMP:11060"/>
        <dbReference type="Rhea" id="RHEA-COMP:11605"/>
        <dbReference type="ChEBI" id="CHEBI:15378"/>
        <dbReference type="ChEBI" id="CHEBI:30013"/>
        <dbReference type="ChEBI" id="CHEBI:30616"/>
        <dbReference type="ChEBI" id="CHEBI:61977"/>
        <dbReference type="ChEBI" id="CHEBI:456216"/>
        <dbReference type="EC" id="2.7.11.1"/>
    </reaction>
</comment>
<comment type="subcellular location">
    <subcellularLocation>
        <location evidence="1">Membrane</location>
        <topology evidence="1">Single-pass type I membrane protein</topology>
    </subcellularLocation>
</comment>
<evidence type="ECO:0000256" key="13">
    <source>
        <dbReference type="ARBA" id="ARBA00048679"/>
    </source>
</evidence>
<keyword evidence="15" id="KW-1185">Reference proteome</keyword>
<name>A0A6P8DL69_PUNGR</name>
<dbReference type="OrthoDB" id="2015071at2759"/>
<dbReference type="GO" id="GO:0005524">
    <property type="term" value="F:ATP binding"/>
    <property type="evidence" value="ECO:0007669"/>
    <property type="project" value="UniProtKB-KW"/>
</dbReference>
<reference evidence="15" key="1">
    <citation type="journal article" date="2020" name="Plant Biotechnol. J.">
        <title>The pomegranate (Punica granatum L.) draft genome dissects genetic divergence between soft- and hard-seeded cultivars.</title>
        <authorList>
            <person name="Luo X."/>
            <person name="Li H."/>
            <person name="Wu Z."/>
            <person name="Yao W."/>
            <person name="Zhao P."/>
            <person name="Cao D."/>
            <person name="Yu H."/>
            <person name="Li K."/>
            <person name="Poudel K."/>
            <person name="Zhao D."/>
            <person name="Zhang F."/>
            <person name="Xia X."/>
            <person name="Chen L."/>
            <person name="Wang Q."/>
            <person name="Jing D."/>
            <person name="Cao S."/>
        </authorList>
    </citation>
    <scope>NUCLEOTIDE SEQUENCE [LARGE SCALE GENOMIC DNA]</scope>
    <source>
        <strain evidence="15">cv. Tunisia</strain>
    </source>
</reference>
<keyword evidence="8" id="KW-0418">Kinase</keyword>
<dbReference type="InterPro" id="IPR021720">
    <property type="entry name" value="Malectin_dom"/>
</dbReference>
<dbReference type="InterPro" id="IPR051824">
    <property type="entry name" value="LRR_Rcpt-Like_S/T_Kinase"/>
</dbReference>
<keyword evidence="10" id="KW-0675">Receptor</keyword>
<keyword evidence="6" id="KW-0732">Signal</keyword>
<evidence type="ECO:0000256" key="4">
    <source>
        <dbReference type="ARBA" id="ARBA00022553"/>
    </source>
</evidence>
<dbReference type="PANTHER" id="PTHR48006:SF60">
    <property type="entry name" value="PROTEIN KINASE DOMAIN-CONTAINING PROTEIN"/>
    <property type="match status" value="1"/>
</dbReference>
<keyword evidence="7" id="KW-0547">Nucleotide-binding</keyword>
<gene>
    <name evidence="16" type="primary">LOC116207978</name>
</gene>
<comment type="catalytic activity">
    <reaction evidence="13">
        <text>L-seryl-[protein] + ATP = O-phospho-L-seryl-[protein] + ADP + H(+)</text>
        <dbReference type="Rhea" id="RHEA:17989"/>
        <dbReference type="Rhea" id="RHEA-COMP:9863"/>
        <dbReference type="Rhea" id="RHEA-COMP:11604"/>
        <dbReference type="ChEBI" id="CHEBI:15378"/>
        <dbReference type="ChEBI" id="CHEBI:29999"/>
        <dbReference type="ChEBI" id="CHEBI:30616"/>
        <dbReference type="ChEBI" id="CHEBI:83421"/>
        <dbReference type="ChEBI" id="CHEBI:456216"/>
        <dbReference type="EC" id="2.7.11.1"/>
    </reaction>
</comment>
<accession>A0A6P8DL69</accession>
<dbReference type="FunFam" id="1.10.510.10:FF:001023">
    <property type="entry name" value="Os07g0541700 protein"/>
    <property type="match status" value="1"/>
</dbReference>
<dbReference type="GO" id="GO:0004674">
    <property type="term" value="F:protein serine/threonine kinase activity"/>
    <property type="evidence" value="ECO:0007669"/>
    <property type="project" value="UniProtKB-KW"/>
</dbReference>
<dbReference type="InterPro" id="IPR000719">
    <property type="entry name" value="Prot_kinase_dom"/>
</dbReference>
<evidence type="ECO:0000256" key="6">
    <source>
        <dbReference type="ARBA" id="ARBA00022729"/>
    </source>
</evidence>
<dbReference type="SUPFAM" id="SSF56112">
    <property type="entry name" value="Protein kinase-like (PK-like)"/>
    <property type="match status" value="1"/>
</dbReference>
<dbReference type="EC" id="2.7.11.1" evidence="2"/>
<proteinExistence type="predicted"/>
<evidence type="ECO:0000259" key="14">
    <source>
        <dbReference type="PROSITE" id="PS50011"/>
    </source>
</evidence>
<keyword evidence="11" id="KW-0325">Glycoprotein</keyword>
<evidence type="ECO:0000256" key="12">
    <source>
        <dbReference type="ARBA" id="ARBA00047899"/>
    </source>
</evidence>
<evidence type="ECO:0000256" key="10">
    <source>
        <dbReference type="ARBA" id="ARBA00023170"/>
    </source>
</evidence>
<keyword evidence="3" id="KW-0723">Serine/threonine-protein kinase</keyword>
<evidence type="ECO:0000256" key="3">
    <source>
        <dbReference type="ARBA" id="ARBA00022527"/>
    </source>
</evidence>
<dbReference type="GeneID" id="116207978"/>
<evidence type="ECO:0000256" key="8">
    <source>
        <dbReference type="ARBA" id="ARBA00022777"/>
    </source>
</evidence>
<dbReference type="AlphaFoldDB" id="A0A6P8DL69"/>
<evidence type="ECO:0000256" key="2">
    <source>
        <dbReference type="ARBA" id="ARBA00012513"/>
    </source>
</evidence>
<dbReference type="PROSITE" id="PS50011">
    <property type="entry name" value="PROTEIN_KINASE_DOM"/>
    <property type="match status" value="1"/>
</dbReference>
<organism evidence="15 16">
    <name type="scientific">Punica granatum</name>
    <name type="common">Pomegranate</name>
    <dbReference type="NCBI Taxonomy" id="22663"/>
    <lineage>
        <taxon>Eukaryota</taxon>
        <taxon>Viridiplantae</taxon>
        <taxon>Streptophyta</taxon>
        <taxon>Embryophyta</taxon>
        <taxon>Tracheophyta</taxon>
        <taxon>Spermatophyta</taxon>
        <taxon>Magnoliopsida</taxon>
        <taxon>eudicotyledons</taxon>
        <taxon>Gunneridae</taxon>
        <taxon>Pentapetalae</taxon>
        <taxon>rosids</taxon>
        <taxon>malvids</taxon>
        <taxon>Myrtales</taxon>
        <taxon>Lythraceae</taxon>
        <taxon>Punica</taxon>
    </lineage>
</organism>
<protein>
    <recommendedName>
        <fullName evidence="2">non-specific serine/threonine protein kinase</fullName>
        <ecNumber evidence="2">2.7.11.1</ecNumber>
    </recommendedName>
</protein>
<evidence type="ECO:0000256" key="1">
    <source>
        <dbReference type="ARBA" id="ARBA00004479"/>
    </source>
</evidence>
<keyword evidence="9" id="KW-0067">ATP-binding</keyword>
<dbReference type="Gene3D" id="1.10.510.10">
    <property type="entry name" value="Transferase(Phosphotransferase) domain 1"/>
    <property type="match status" value="1"/>
</dbReference>
<dbReference type="Gene3D" id="2.60.120.430">
    <property type="entry name" value="Galactose-binding lectin"/>
    <property type="match status" value="2"/>
</dbReference>
<reference evidence="16" key="2">
    <citation type="submission" date="2025-08" db="UniProtKB">
        <authorList>
            <consortium name="RefSeq"/>
        </authorList>
    </citation>
    <scope>IDENTIFICATION</scope>
    <source>
        <tissue evidence="16">Leaf</tissue>
    </source>
</reference>
<evidence type="ECO:0000256" key="5">
    <source>
        <dbReference type="ARBA" id="ARBA00022679"/>
    </source>
</evidence>